<evidence type="ECO:0000313" key="3">
    <source>
        <dbReference type="Proteomes" id="UP000663873"/>
    </source>
</evidence>
<sequence length="45" mass="5093">MQQDKMLPPAIDRYKTTFGMASKASDRAGDVVNPKKSQAQIEYEF</sequence>
<dbReference type="Proteomes" id="UP000663873">
    <property type="component" value="Unassembled WGS sequence"/>
</dbReference>
<proteinExistence type="predicted"/>
<feature type="region of interest" description="Disordered" evidence="1">
    <location>
        <begin position="22"/>
        <end position="45"/>
    </location>
</feature>
<keyword evidence="3" id="KW-1185">Reference proteome</keyword>
<dbReference type="AlphaFoldDB" id="A0A821Y5Y6"/>
<reference evidence="2" key="1">
    <citation type="submission" date="2021-02" db="EMBL/GenBank/DDBJ databases">
        <authorList>
            <person name="Nowell W R."/>
        </authorList>
    </citation>
    <scope>NUCLEOTIDE SEQUENCE</scope>
</reference>
<dbReference type="EMBL" id="CAJOBP010093681">
    <property type="protein sequence ID" value="CAF4955559.1"/>
    <property type="molecule type" value="Genomic_DNA"/>
</dbReference>
<feature type="compositionally biased region" description="Polar residues" evidence="1">
    <location>
        <begin position="35"/>
        <end position="45"/>
    </location>
</feature>
<evidence type="ECO:0000313" key="2">
    <source>
        <dbReference type="EMBL" id="CAF4955559.1"/>
    </source>
</evidence>
<comment type="caution">
    <text evidence="2">The sequence shown here is derived from an EMBL/GenBank/DDBJ whole genome shotgun (WGS) entry which is preliminary data.</text>
</comment>
<accession>A0A821Y5Y6</accession>
<feature type="non-terminal residue" evidence="2">
    <location>
        <position position="45"/>
    </location>
</feature>
<organism evidence="2 3">
    <name type="scientific">Rotaria socialis</name>
    <dbReference type="NCBI Taxonomy" id="392032"/>
    <lineage>
        <taxon>Eukaryota</taxon>
        <taxon>Metazoa</taxon>
        <taxon>Spiralia</taxon>
        <taxon>Gnathifera</taxon>
        <taxon>Rotifera</taxon>
        <taxon>Eurotatoria</taxon>
        <taxon>Bdelloidea</taxon>
        <taxon>Philodinida</taxon>
        <taxon>Philodinidae</taxon>
        <taxon>Rotaria</taxon>
    </lineage>
</organism>
<name>A0A821Y5Y6_9BILA</name>
<evidence type="ECO:0000256" key="1">
    <source>
        <dbReference type="SAM" id="MobiDB-lite"/>
    </source>
</evidence>
<gene>
    <name evidence="2" type="ORF">UJA718_LOCUS47971</name>
</gene>
<protein>
    <submittedName>
        <fullName evidence="2">Uncharacterized protein</fullName>
    </submittedName>
</protein>
<feature type="non-terminal residue" evidence="2">
    <location>
        <position position="1"/>
    </location>
</feature>